<keyword evidence="1" id="KW-0812">Transmembrane</keyword>
<feature type="transmembrane region" description="Helical" evidence="1">
    <location>
        <begin position="402"/>
        <end position="418"/>
    </location>
</feature>
<feature type="transmembrane region" description="Helical" evidence="1">
    <location>
        <begin position="123"/>
        <end position="141"/>
    </location>
</feature>
<evidence type="ECO:0008006" key="4">
    <source>
        <dbReference type="Google" id="ProtNLM"/>
    </source>
</evidence>
<feature type="transmembrane region" description="Helical" evidence="1">
    <location>
        <begin position="496"/>
        <end position="515"/>
    </location>
</feature>
<keyword evidence="1" id="KW-0472">Membrane</keyword>
<feature type="transmembrane region" description="Helical" evidence="1">
    <location>
        <begin position="425"/>
        <end position="441"/>
    </location>
</feature>
<gene>
    <name evidence="2" type="ordered locus">TGAM_1113</name>
</gene>
<feature type="transmembrane region" description="Helical" evidence="1">
    <location>
        <begin position="246"/>
        <end position="269"/>
    </location>
</feature>
<evidence type="ECO:0000256" key="1">
    <source>
        <dbReference type="SAM" id="Phobius"/>
    </source>
</evidence>
<dbReference type="KEGG" id="tga:TGAM_1113"/>
<sequence>MFMPRVLERAFLRPFAISSLLVISLVILSRSLCPCWAVVLVWLLGLPLVNLAFPNSSLAVKLSIAPAVGISILAIVFHLFSLLGIGITVGAVFLVVLTFVLLVISWQELSGLLKTLPRERDDLLKWGVPILVMVMIHWAVYTYPTDNVDNFFHATKIEYMLRYDTTYPKVVPIFNILTYPAGYHSLASFIMLLSGERVIPKVMLELRLWEWVFLAMGLYALSYTWFGKKVANYTLLTMLGVNILHYYLLVYIAPNFLGFYFFAVLLAIFVEVYKRPDKRKYPLLVLTSVGAILVHPYSYQNYVFVAAVYLGLKLLFDGLSTRNLTSFLKQAITFFAVPLFVHAIVDPYFWFPSLVHIKIEYPWASYIGVALSKLSLFHGKGSRDTWWYFELFTKWATVRNDNYLGTIFTFLGGVFLLYKREYRRKGASLVVFSAFVLLLILDRLTVNVSVPFYSTAAIERMFLWLVPVLPVFAGTGLLWFRELVFGLPVREVSKKLFYLSVVGAFFLTPALGTAYDLLSAEANFYVRADNLDDFHWISTHFPNVTILNSCTLDSAQWMPFFEPSSGVKVMFNSRIKRCRIGNITPSIFLERLLNESAVLPGYIAYIDTNAPSLNPLELFQEYKLLKTNGNNWVFDLSSKDTSTNERKAAAALRVCSDLIPGNTERYGRYFVYGFGKKYFGIRRMYLEGLDYAWIKGRKGVIGFAPCREYGGFVIDLYSPQSQSLNVTVNGKLVGEFKLDAGENRLNIPAELQKDRVVFLSMSSEKGPLFVRFIKLLPRS</sequence>
<dbReference type="PaxDb" id="593117-TGAM_1113"/>
<name>C5A5V3_THEGJ</name>
<dbReference type="eggNOG" id="arCOG05831">
    <property type="taxonomic scope" value="Archaea"/>
</dbReference>
<dbReference type="HOGENOM" id="CLU_367489_0_0_2"/>
<feature type="transmembrane region" description="Helical" evidence="1">
    <location>
        <begin position="331"/>
        <end position="351"/>
    </location>
</feature>
<feature type="transmembrane region" description="Helical" evidence="1">
    <location>
        <begin position="461"/>
        <end position="484"/>
    </location>
</feature>
<protein>
    <recommendedName>
        <fullName evidence="4">Glycosyltransferase RgtA/B/C/D-like domain-containing protein</fullName>
    </recommendedName>
</protein>
<keyword evidence="3" id="KW-1185">Reference proteome</keyword>
<keyword evidence="1" id="KW-1133">Transmembrane helix</keyword>
<reference evidence="2 3" key="1">
    <citation type="journal article" date="2007" name="Genome Biol.">
        <title>Genome analysis and genome-wide proteomics of Thermococcus gammatolerans, the most radioresistant organism known amongst the Archaea.</title>
        <authorList>
            <person name="Zivanovic Y."/>
            <person name="Armengaud J."/>
            <person name="Lagorce A."/>
            <person name="Leplat C."/>
            <person name="Guerin P."/>
            <person name="Dutertre M."/>
            <person name="Anthouard V."/>
            <person name="Forterre P."/>
            <person name="Wincker P."/>
            <person name="Confalonieri F."/>
        </authorList>
    </citation>
    <scope>NUCLEOTIDE SEQUENCE [LARGE SCALE GENOMIC DNA]</scope>
    <source>
        <strain evidence="3">DSM 15229 / JCM 11827 / EJ3</strain>
    </source>
</reference>
<accession>C5A5V3</accession>
<feature type="transmembrane region" description="Helical" evidence="1">
    <location>
        <begin position="206"/>
        <end position="226"/>
    </location>
</feature>
<proteinExistence type="predicted"/>
<feature type="transmembrane region" description="Helical" evidence="1">
    <location>
        <begin position="58"/>
        <end position="77"/>
    </location>
</feature>
<dbReference type="PATRIC" id="fig|593117.10.peg.1112"/>
<dbReference type="EMBL" id="CP001398">
    <property type="protein sequence ID" value="ACS33615.1"/>
    <property type="molecule type" value="Genomic_DNA"/>
</dbReference>
<evidence type="ECO:0000313" key="3">
    <source>
        <dbReference type="Proteomes" id="UP000001488"/>
    </source>
</evidence>
<organism evidence="2 3">
    <name type="scientific">Thermococcus gammatolerans (strain DSM 15229 / JCM 11827 / EJ3)</name>
    <dbReference type="NCBI Taxonomy" id="593117"/>
    <lineage>
        <taxon>Archaea</taxon>
        <taxon>Methanobacteriati</taxon>
        <taxon>Methanobacteriota</taxon>
        <taxon>Thermococci</taxon>
        <taxon>Thermococcales</taxon>
        <taxon>Thermococcaceae</taxon>
        <taxon>Thermococcus</taxon>
    </lineage>
</organism>
<feature type="transmembrane region" description="Helical" evidence="1">
    <location>
        <begin position="170"/>
        <end position="194"/>
    </location>
</feature>
<evidence type="ECO:0000313" key="2">
    <source>
        <dbReference type="EMBL" id="ACS33615.1"/>
    </source>
</evidence>
<dbReference type="Proteomes" id="UP000001488">
    <property type="component" value="Chromosome"/>
</dbReference>
<dbReference type="AlphaFoldDB" id="C5A5V3"/>
<feature type="transmembrane region" description="Helical" evidence="1">
    <location>
        <begin position="83"/>
        <end position="103"/>
    </location>
</feature>
<dbReference type="STRING" id="593117.TGAM_1113"/>